<gene>
    <name evidence="5" type="ORF">HMPREF9997_01641</name>
</gene>
<sequence length="218" mass="21510">MAIVTAAAAALTLSACSNDDKDSSGSKETTSAARTTAAAATLPTAADLNTVLTTATDPAAPVEAKIRTVQGGQSAPELFETMTRSKQESGANFQVVDPILPGYTPNSVLATVSFSVPGNENRKADNVEFIFEDNVWKLSQTWACTLITNTVAPEQVPPMCANDTAAPQPSGAAPAPAPGAAPAPAAPAPASGAAPAPAAPAPASGAAPAPAAPAPAAR</sequence>
<dbReference type="eggNOG" id="ENOG5031EAK">
    <property type="taxonomic scope" value="Bacteria"/>
</dbReference>
<dbReference type="InterPro" id="IPR058644">
    <property type="entry name" value="Mtb12-like_C"/>
</dbReference>
<dbReference type="Proteomes" id="UP000010445">
    <property type="component" value="Unassembled WGS sequence"/>
</dbReference>
<evidence type="ECO:0000256" key="2">
    <source>
        <dbReference type="ARBA" id="ARBA00093774"/>
    </source>
</evidence>
<protein>
    <recommendedName>
        <fullName evidence="4">Low molecular weight antigen MTB12-like C-terminal domain-containing protein</fullName>
    </recommendedName>
</protein>
<feature type="compositionally biased region" description="Low complexity" evidence="3">
    <location>
        <begin position="188"/>
        <end position="218"/>
    </location>
</feature>
<proteinExistence type="inferred from homology"/>
<dbReference type="STRING" id="1035195.HMPREF9997_01641"/>
<dbReference type="Pfam" id="PF26580">
    <property type="entry name" value="Mtb12_C"/>
    <property type="match status" value="1"/>
</dbReference>
<accession>L1MEQ8</accession>
<dbReference type="AlphaFoldDB" id="L1MEQ8"/>
<comment type="similarity">
    <text evidence="2">Belongs to the MTB12 family.</text>
</comment>
<evidence type="ECO:0000256" key="1">
    <source>
        <dbReference type="ARBA" id="ARBA00022729"/>
    </source>
</evidence>
<comment type="caution">
    <text evidence="5">The sequence shown here is derived from an EMBL/GenBank/DDBJ whole genome shotgun (WGS) entry which is preliminary data.</text>
</comment>
<dbReference type="RefSeq" id="WP_006063869.1">
    <property type="nucleotide sequence ID" value="NZ_KB290831.1"/>
</dbReference>
<dbReference type="EMBL" id="AMEM01000022">
    <property type="protein sequence ID" value="EKX89738.1"/>
    <property type="molecule type" value="Genomic_DNA"/>
</dbReference>
<name>L1MEQ8_9CORY</name>
<dbReference type="HOGENOM" id="CLU_084151_0_0_11"/>
<feature type="region of interest" description="Disordered" evidence="3">
    <location>
        <begin position="16"/>
        <end position="35"/>
    </location>
</feature>
<organism evidence="5 6">
    <name type="scientific">Corynebacterium durum F0235</name>
    <dbReference type="NCBI Taxonomy" id="1035195"/>
    <lineage>
        <taxon>Bacteria</taxon>
        <taxon>Bacillati</taxon>
        <taxon>Actinomycetota</taxon>
        <taxon>Actinomycetes</taxon>
        <taxon>Mycobacteriales</taxon>
        <taxon>Corynebacteriaceae</taxon>
        <taxon>Corynebacterium</taxon>
    </lineage>
</organism>
<reference evidence="5 6" key="1">
    <citation type="submission" date="2012-05" db="EMBL/GenBank/DDBJ databases">
        <authorList>
            <person name="Weinstock G."/>
            <person name="Sodergren E."/>
            <person name="Lobos E.A."/>
            <person name="Fulton L."/>
            <person name="Fulton R."/>
            <person name="Courtney L."/>
            <person name="Fronick C."/>
            <person name="O'Laughlin M."/>
            <person name="Godfrey J."/>
            <person name="Wilson R.M."/>
            <person name="Miner T."/>
            <person name="Farmer C."/>
            <person name="Delehaunty K."/>
            <person name="Cordes M."/>
            <person name="Minx P."/>
            <person name="Tomlinson C."/>
            <person name="Chen J."/>
            <person name="Wollam A."/>
            <person name="Pepin K.H."/>
            <person name="Bhonagiri V."/>
            <person name="Zhang X."/>
            <person name="Suruliraj S."/>
            <person name="Warren W."/>
            <person name="Mitreva M."/>
            <person name="Mardis E.R."/>
            <person name="Wilson R.K."/>
        </authorList>
    </citation>
    <scope>NUCLEOTIDE SEQUENCE [LARGE SCALE GENOMIC DNA]</scope>
    <source>
        <strain evidence="5 6">F0235</strain>
    </source>
</reference>
<feature type="compositionally biased region" description="Low complexity" evidence="3">
    <location>
        <begin position="165"/>
        <end position="174"/>
    </location>
</feature>
<keyword evidence="6" id="KW-1185">Reference proteome</keyword>
<feature type="domain" description="Low molecular weight antigen MTB12-like C-terminal" evidence="4">
    <location>
        <begin position="42"/>
        <end position="153"/>
    </location>
</feature>
<dbReference type="PATRIC" id="fig|1035195.3.peg.1479"/>
<keyword evidence="1" id="KW-0732">Signal</keyword>
<evidence type="ECO:0000313" key="6">
    <source>
        <dbReference type="Proteomes" id="UP000010445"/>
    </source>
</evidence>
<dbReference type="OrthoDB" id="4567960at2"/>
<evidence type="ECO:0000256" key="3">
    <source>
        <dbReference type="SAM" id="MobiDB-lite"/>
    </source>
</evidence>
<feature type="region of interest" description="Disordered" evidence="3">
    <location>
        <begin position="159"/>
        <end position="218"/>
    </location>
</feature>
<feature type="compositionally biased region" description="Pro residues" evidence="3">
    <location>
        <begin position="175"/>
        <end position="187"/>
    </location>
</feature>
<evidence type="ECO:0000259" key="4">
    <source>
        <dbReference type="Pfam" id="PF26580"/>
    </source>
</evidence>
<evidence type="ECO:0000313" key="5">
    <source>
        <dbReference type="EMBL" id="EKX89738.1"/>
    </source>
</evidence>